<keyword evidence="10" id="KW-1185">Reference proteome</keyword>
<comment type="caution">
    <text evidence="9">The sequence shown here is derived from an EMBL/GenBank/DDBJ whole genome shotgun (WGS) entry which is preliminary data.</text>
</comment>
<dbReference type="GO" id="GO:0099106">
    <property type="term" value="F:ion channel regulator activity"/>
    <property type="evidence" value="ECO:0007669"/>
    <property type="project" value="InterPro"/>
</dbReference>
<keyword evidence="6 7" id="KW-0472">Membrane</keyword>
<feature type="region of interest" description="Disordered" evidence="8">
    <location>
        <begin position="1"/>
        <end position="45"/>
    </location>
</feature>
<keyword evidence="7" id="KW-1133">Transmembrane helix</keyword>
<dbReference type="CDD" id="cd20330">
    <property type="entry name" value="FXYD12"/>
    <property type="match status" value="1"/>
</dbReference>
<reference evidence="9 10" key="2">
    <citation type="journal article" date="2023" name="Mol. Biol. Evol.">
        <title>Genomics of Secondarily Temperate Adaptation in the Only Non-Antarctic Icefish.</title>
        <authorList>
            <person name="Rivera-Colon A.G."/>
            <person name="Rayamajhi N."/>
            <person name="Minhas B.F."/>
            <person name="Madrigal G."/>
            <person name="Bilyk K.T."/>
            <person name="Yoon V."/>
            <person name="Hune M."/>
            <person name="Gregory S."/>
            <person name="Cheng C.H.C."/>
            <person name="Catchen J.M."/>
        </authorList>
    </citation>
    <scope>NUCLEOTIDE SEQUENCE [LARGE SCALE GENOMIC DNA]</scope>
    <source>
        <strain evidence="9">JMC-PN-2008</strain>
    </source>
</reference>
<evidence type="ECO:0000256" key="8">
    <source>
        <dbReference type="SAM" id="MobiDB-lite"/>
    </source>
</evidence>
<dbReference type="Proteomes" id="UP001346869">
    <property type="component" value="Unassembled WGS sequence"/>
</dbReference>
<sequence length="99" mass="10823">MSNPCCESPEQTEPHTNTHLYRGNTEPSAAQTEHTNRPAIMSSKGTDMDLDADFVYDYYTLRVGGLAFAGIIVFLSIFLLAGNKIANCGKSKPRPVEEA</sequence>
<dbReference type="InterPro" id="IPR000272">
    <property type="entry name" value="Ion-transport_regulator_FXYD"/>
</dbReference>
<keyword evidence="5 7" id="KW-0406">Ion transport</keyword>
<evidence type="ECO:0000256" key="7">
    <source>
        <dbReference type="RuleBase" id="RU364131"/>
    </source>
</evidence>
<evidence type="ECO:0000256" key="3">
    <source>
        <dbReference type="ARBA" id="ARBA00022448"/>
    </source>
</evidence>
<reference evidence="9 10" key="1">
    <citation type="journal article" date="2023" name="Genes (Basel)">
        <title>Chromosome-Level Genome Assembly and Circadian Gene Repertoire of the Patagonia Blennie Eleginops maclovinus-The Closest Ancestral Proxy of Antarctic Cryonotothenioids.</title>
        <authorList>
            <person name="Cheng C.C."/>
            <person name="Rivera-Colon A.G."/>
            <person name="Minhas B.F."/>
            <person name="Wilson L."/>
            <person name="Rayamajhi N."/>
            <person name="Vargas-Chacoff L."/>
            <person name="Catchen J.M."/>
        </authorList>
    </citation>
    <scope>NUCLEOTIDE SEQUENCE [LARGE SCALE GENOMIC DNA]</scope>
    <source>
        <strain evidence="9">JMC-PN-2008</strain>
    </source>
</reference>
<dbReference type="AlphaFoldDB" id="A0AAN7XZ71"/>
<dbReference type="Pfam" id="PF02038">
    <property type="entry name" value="ATP1G1_PLM_MAT8"/>
    <property type="match status" value="1"/>
</dbReference>
<dbReference type="GO" id="GO:0043269">
    <property type="term" value="P:regulation of monoatomic ion transport"/>
    <property type="evidence" value="ECO:0007669"/>
    <property type="project" value="InterPro"/>
</dbReference>
<evidence type="ECO:0000256" key="5">
    <source>
        <dbReference type="ARBA" id="ARBA00023065"/>
    </source>
</evidence>
<feature type="compositionally biased region" description="Polar residues" evidence="8">
    <location>
        <begin position="1"/>
        <end position="33"/>
    </location>
</feature>
<evidence type="ECO:0000313" key="10">
    <source>
        <dbReference type="Proteomes" id="UP001346869"/>
    </source>
</evidence>
<dbReference type="GO" id="GO:0006811">
    <property type="term" value="P:monoatomic ion transport"/>
    <property type="evidence" value="ECO:0007669"/>
    <property type="project" value="UniProtKB-KW"/>
</dbReference>
<accession>A0AAN7XZ71</accession>
<dbReference type="GO" id="GO:0016020">
    <property type="term" value="C:membrane"/>
    <property type="evidence" value="ECO:0007669"/>
    <property type="project" value="UniProtKB-SubCell"/>
</dbReference>
<proteinExistence type="inferred from homology"/>
<evidence type="ECO:0000313" key="9">
    <source>
        <dbReference type="EMBL" id="KAK5868652.1"/>
    </source>
</evidence>
<keyword evidence="3 7" id="KW-0813">Transport</keyword>
<evidence type="ECO:0000256" key="2">
    <source>
        <dbReference type="ARBA" id="ARBA00005948"/>
    </source>
</evidence>
<keyword evidence="4 7" id="KW-0812">Transmembrane</keyword>
<dbReference type="EMBL" id="JAUZQC010000007">
    <property type="protein sequence ID" value="KAK5868652.1"/>
    <property type="molecule type" value="Genomic_DNA"/>
</dbReference>
<name>A0AAN7XZ71_ELEMC</name>
<comment type="subcellular location">
    <subcellularLocation>
        <location evidence="1">Membrane</location>
        <topology evidence="1">Single-pass membrane protein</topology>
    </subcellularLocation>
</comment>
<evidence type="ECO:0000256" key="6">
    <source>
        <dbReference type="ARBA" id="ARBA00023136"/>
    </source>
</evidence>
<organism evidence="9 10">
    <name type="scientific">Eleginops maclovinus</name>
    <name type="common">Patagonian blennie</name>
    <name type="synonym">Eleginus maclovinus</name>
    <dbReference type="NCBI Taxonomy" id="56733"/>
    <lineage>
        <taxon>Eukaryota</taxon>
        <taxon>Metazoa</taxon>
        <taxon>Chordata</taxon>
        <taxon>Craniata</taxon>
        <taxon>Vertebrata</taxon>
        <taxon>Euteleostomi</taxon>
        <taxon>Actinopterygii</taxon>
        <taxon>Neopterygii</taxon>
        <taxon>Teleostei</taxon>
        <taxon>Neoteleostei</taxon>
        <taxon>Acanthomorphata</taxon>
        <taxon>Eupercaria</taxon>
        <taxon>Perciformes</taxon>
        <taxon>Notothenioidei</taxon>
        <taxon>Eleginopidae</taxon>
        <taxon>Eleginops</taxon>
    </lineage>
</organism>
<dbReference type="Gene3D" id="1.20.5.780">
    <property type="entry name" value="Single helix bin"/>
    <property type="match status" value="1"/>
</dbReference>
<evidence type="ECO:0000256" key="4">
    <source>
        <dbReference type="ARBA" id="ARBA00022692"/>
    </source>
</evidence>
<evidence type="ECO:0000256" key="1">
    <source>
        <dbReference type="ARBA" id="ARBA00004167"/>
    </source>
</evidence>
<protein>
    <recommendedName>
        <fullName evidence="7">FXYD domain-containing ion transport regulator</fullName>
    </recommendedName>
</protein>
<comment type="similarity">
    <text evidence="2 7">Belongs to the FXYD family.</text>
</comment>
<gene>
    <name evidence="9" type="ORF">PBY51_009646</name>
</gene>
<feature type="transmembrane region" description="Helical" evidence="7">
    <location>
        <begin position="59"/>
        <end position="82"/>
    </location>
</feature>